<comment type="caution">
    <text evidence="1">The sequence shown here is derived from an EMBL/GenBank/DDBJ whole genome shotgun (WGS) entry which is preliminary data.</text>
</comment>
<dbReference type="AlphaFoldDB" id="A0A2A6LME1"/>
<protein>
    <submittedName>
        <fullName evidence="1">Uncharacterized protein</fullName>
    </submittedName>
</protein>
<sequence length="80" mass="8620">MTLMMHPLGFQGSLNCYRFCDTHDLLGDGGIDASSTESETTWQSEHKIGPVATIHRAARRETCIHNCQPSPAPAAGQHAG</sequence>
<proteinExistence type="predicted"/>
<dbReference type="EMBL" id="NWTC01000069">
    <property type="protein sequence ID" value="PDT43744.1"/>
    <property type="molecule type" value="Genomic_DNA"/>
</dbReference>
<evidence type="ECO:0000313" key="2">
    <source>
        <dbReference type="Proteomes" id="UP000220353"/>
    </source>
</evidence>
<organism evidence="1 2">
    <name type="scientific">Rhizobium fredii</name>
    <name type="common">Sinorhizobium fredii</name>
    <dbReference type="NCBI Taxonomy" id="380"/>
    <lineage>
        <taxon>Bacteria</taxon>
        <taxon>Pseudomonadati</taxon>
        <taxon>Pseudomonadota</taxon>
        <taxon>Alphaproteobacteria</taxon>
        <taxon>Hyphomicrobiales</taxon>
        <taxon>Rhizobiaceae</taxon>
        <taxon>Sinorhizobium/Ensifer group</taxon>
        <taxon>Sinorhizobium</taxon>
    </lineage>
</organism>
<gene>
    <name evidence="1" type="ORF">CO661_33335</name>
</gene>
<name>A0A2A6LME1_RHIFR</name>
<reference evidence="1 2" key="1">
    <citation type="submission" date="2017-09" db="EMBL/GenBank/DDBJ databases">
        <title>Comparative genomics of rhizobia isolated from Phaseolus vulgaris in China.</title>
        <authorList>
            <person name="Tong W."/>
        </authorList>
    </citation>
    <scope>NUCLEOTIDE SEQUENCE [LARGE SCALE GENOMIC DNA]</scope>
    <source>
        <strain evidence="1 2">PCH1</strain>
    </source>
</reference>
<accession>A0A2A6LME1</accession>
<dbReference type="Proteomes" id="UP000220353">
    <property type="component" value="Unassembled WGS sequence"/>
</dbReference>
<evidence type="ECO:0000313" key="1">
    <source>
        <dbReference type="EMBL" id="PDT43744.1"/>
    </source>
</evidence>